<feature type="domain" description="3-deoxy-D-manno-octulosonic-acid transferase N-terminal" evidence="15">
    <location>
        <begin position="45"/>
        <end position="221"/>
    </location>
</feature>
<dbReference type="FunFam" id="3.40.50.2000:FF:000032">
    <property type="entry name" value="3-deoxy-D-manno-octulosonic acid transferase"/>
    <property type="match status" value="1"/>
</dbReference>
<dbReference type="GO" id="GO:0005886">
    <property type="term" value="C:plasma membrane"/>
    <property type="evidence" value="ECO:0007669"/>
    <property type="project" value="UniProtKB-SubCell"/>
</dbReference>
<keyword evidence="13" id="KW-1003">Cell membrane</keyword>
<evidence type="ECO:0000256" key="2">
    <source>
        <dbReference type="ARBA" id="ARBA00004713"/>
    </source>
</evidence>
<feature type="site" description="Transition state stabilizer" evidence="12">
    <location>
        <position position="142"/>
    </location>
</feature>
<evidence type="ECO:0000256" key="13">
    <source>
        <dbReference type="RuleBase" id="RU365103"/>
    </source>
</evidence>
<feature type="transmembrane region" description="Helical" evidence="13">
    <location>
        <begin position="16"/>
        <end position="35"/>
    </location>
</feature>
<keyword evidence="7 13" id="KW-0808">Transferase</keyword>
<evidence type="ECO:0000256" key="5">
    <source>
        <dbReference type="ARBA" id="ARBA00019077"/>
    </source>
</evidence>
<dbReference type="PANTHER" id="PTHR42755">
    <property type="entry name" value="3-DEOXY-MANNO-OCTULOSONATE CYTIDYLYLTRANSFERASE"/>
    <property type="match status" value="1"/>
</dbReference>
<dbReference type="FunFam" id="3.40.50.11720:FF:000001">
    <property type="entry name" value="3-deoxy-D-manno-octulosonic acid transferase"/>
    <property type="match status" value="1"/>
</dbReference>
<name>A0A4R7NQL8_9GAMM</name>
<comment type="subcellular location">
    <subcellularLocation>
        <location evidence="1">Cell inner membrane</location>
        <topology evidence="1">Single-pass membrane protein</topology>
        <orientation evidence="1">Cytoplasmic side</orientation>
    </subcellularLocation>
    <subcellularLocation>
        <location evidence="13">Cell membrane</location>
    </subcellularLocation>
</comment>
<proteinExistence type="inferred from homology"/>
<evidence type="ECO:0000259" key="14">
    <source>
        <dbReference type="Pfam" id="PF00534"/>
    </source>
</evidence>
<dbReference type="Pfam" id="PF04413">
    <property type="entry name" value="Glycos_transf_N"/>
    <property type="match status" value="1"/>
</dbReference>
<keyword evidence="13" id="KW-0812">Transmembrane</keyword>
<comment type="caution">
    <text evidence="16">The sequence shown here is derived from an EMBL/GenBank/DDBJ whole genome shotgun (WGS) entry which is preliminary data.</text>
</comment>
<dbReference type="EC" id="2.4.99.12" evidence="4 13"/>
<keyword evidence="13" id="KW-0448">Lipopolysaccharide biosynthesis</keyword>
<sequence>MAGNWNPDTGNCFMRWLYLLLLYLLTPVVLLRLVWRSRQIRVYRERIGERFGFVPRPAQGVAVWVHAVSVGESLAALPLIRQLVERHGQGRVWVTTTTPTGSERVVAALGAQVIHTYAPYDLPGAVSRFLDRARPAQVVIMETELWPTLFRHLRRRGIPLTIANARLSPRSFKGYGRVAGFTREVLRDTTRVAAQSDADAQRFTSLGAPHVEAIGNLKFDIDPVASQAEAGHALRARLGAARPAWVAASTHDTEEETALDAHRRLCERHPDALLILVPRHPQRFDDVARLIARQGFRGVRRSEISADPTRAGADVQVLLGDSLGEMWMYLAAADVAFVGGSLADVGGHNVLEPAALGLPVLFGPHMHNFLAARELLLGAGAAIEVADAGALASRVAELLPDAAQRARMGQAGSAAVLANRGALAKLLDILDRGGRESGVGNRES</sequence>
<dbReference type="AlphaFoldDB" id="A0A4R7NQL8"/>
<evidence type="ECO:0000256" key="4">
    <source>
        <dbReference type="ARBA" id="ARBA00012621"/>
    </source>
</evidence>
<dbReference type="Pfam" id="PF00534">
    <property type="entry name" value="Glycos_transf_1"/>
    <property type="match status" value="1"/>
</dbReference>
<comment type="catalytic activity">
    <reaction evidence="10 13">
        <text>lipid IVA (E. coli) + CMP-3-deoxy-beta-D-manno-octulosonate = alpha-Kdo-(2-&gt;6)-lipid IVA (E. coli) + CMP + H(+)</text>
        <dbReference type="Rhea" id="RHEA:28066"/>
        <dbReference type="ChEBI" id="CHEBI:15378"/>
        <dbReference type="ChEBI" id="CHEBI:58603"/>
        <dbReference type="ChEBI" id="CHEBI:60364"/>
        <dbReference type="ChEBI" id="CHEBI:60377"/>
        <dbReference type="ChEBI" id="CHEBI:85987"/>
        <dbReference type="EC" id="2.4.99.12"/>
    </reaction>
</comment>
<evidence type="ECO:0000313" key="16">
    <source>
        <dbReference type="EMBL" id="TDU23254.1"/>
    </source>
</evidence>
<dbReference type="InterPro" id="IPR039901">
    <property type="entry name" value="Kdotransferase"/>
</dbReference>
<dbReference type="GO" id="GO:0009244">
    <property type="term" value="P:lipopolysaccharide core region biosynthetic process"/>
    <property type="evidence" value="ECO:0007669"/>
    <property type="project" value="UniProtKB-UniRule"/>
</dbReference>
<evidence type="ECO:0000256" key="8">
    <source>
        <dbReference type="ARBA" id="ARBA00022968"/>
    </source>
</evidence>
<gene>
    <name evidence="16" type="ORF">DFR24_4777</name>
</gene>
<keyword evidence="13" id="KW-0472">Membrane</keyword>
<comment type="function">
    <text evidence="13">Involved in lipopolysaccharide (LPS) biosynthesis. Catalyzes the transfer of 3-deoxy-D-manno-octulosonate (Kdo) residue(s) from CMP-Kdo to lipid IV(A), the tetraacyldisaccharide-1,4'-bisphosphate precursor of lipid A.</text>
</comment>
<dbReference type="SUPFAM" id="SSF53756">
    <property type="entry name" value="UDP-Glycosyltransferase/glycogen phosphorylase"/>
    <property type="match status" value="1"/>
</dbReference>
<dbReference type="Proteomes" id="UP000295341">
    <property type="component" value="Unassembled WGS sequence"/>
</dbReference>
<organism evidence="16 17">
    <name type="scientific">Panacagrimonas perspica</name>
    <dbReference type="NCBI Taxonomy" id="381431"/>
    <lineage>
        <taxon>Bacteria</taxon>
        <taxon>Pseudomonadati</taxon>
        <taxon>Pseudomonadota</taxon>
        <taxon>Gammaproteobacteria</taxon>
        <taxon>Nevskiales</taxon>
        <taxon>Nevskiaceae</taxon>
        <taxon>Panacagrimonas</taxon>
    </lineage>
</organism>
<evidence type="ECO:0000313" key="17">
    <source>
        <dbReference type="Proteomes" id="UP000295341"/>
    </source>
</evidence>
<dbReference type="UniPathway" id="UPA00958"/>
<evidence type="ECO:0000256" key="11">
    <source>
        <dbReference type="PIRSR" id="PIRSR639901-1"/>
    </source>
</evidence>
<evidence type="ECO:0000256" key="7">
    <source>
        <dbReference type="ARBA" id="ARBA00022679"/>
    </source>
</evidence>
<dbReference type="InterPro" id="IPR001296">
    <property type="entry name" value="Glyco_trans_1"/>
</dbReference>
<reference evidence="16 17" key="1">
    <citation type="submission" date="2019-03" db="EMBL/GenBank/DDBJ databases">
        <title>Genomic Encyclopedia of Type Strains, Phase IV (KMG-IV): sequencing the most valuable type-strain genomes for metagenomic binning, comparative biology and taxonomic classification.</title>
        <authorList>
            <person name="Goeker M."/>
        </authorList>
    </citation>
    <scope>NUCLEOTIDE SEQUENCE [LARGE SCALE GENOMIC DNA]</scope>
    <source>
        <strain evidence="16 17">DSM 26377</strain>
    </source>
</reference>
<keyword evidence="13" id="KW-1133">Transmembrane helix</keyword>
<dbReference type="PANTHER" id="PTHR42755:SF1">
    <property type="entry name" value="3-DEOXY-D-MANNO-OCTULOSONIC ACID TRANSFERASE, MITOCHONDRIAL-RELATED"/>
    <property type="match status" value="1"/>
</dbReference>
<dbReference type="Gene3D" id="3.40.50.11720">
    <property type="entry name" value="3-Deoxy-D-manno-octulosonic-acid transferase, N-terminal domain"/>
    <property type="match status" value="1"/>
</dbReference>
<protein>
    <recommendedName>
        <fullName evidence="5 13">3-deoxy-D-manno-octulosonic acid transferase</fullName>
        <shortName evidence="13">Kdo transferase</shortName>
        <ecNumber evidence="4 13">2.4.99.12</ecNumber>
    </recommendedName>
    <alternativeName>
        <fullName evidence="9 13">Lipid IV(A) 3-deoxy-D-manno-octulosonic acid transferase</fullName>
    </alternativeName>
</protein>
<evidence type="ECO:0000256" key="3">
    <source>
        <dbReference type="ARBA" id="ARBA00006380"/>
    </source>
</evidence>
<evidence type="ECO:0000256" key="10">
    <source>
        <dbReference type="ARBA" id="ARBA00049183"/>
    </source>
</evidence>
<feature type="domain" description="Glycosyl transferase family 1" evidence="14">
    <location>
        <begin position="256"/>
        <end position="412"/>
    </location>
</feature>
<evidence type="ECO:0000256" key="6">
    <source>
        <dbReference type="ARBA" id="ARBA00022519"/>
    </source>
</evidence>
<keyword evidence="17" id="KW-1185">Reference proteome</keyword>
<dbReference type="RefSeq" id="WP_246813936.1">
    <property type="nucleotide sequence ID" value="NZ_MWIN01000058.1"/>
</dbReference>
<feature type="active site" description="Proton acceptor" evidence="11">
    <location>
        <position position="72"/>
    </location>
</feature>
<evidence type="ECO:0000256" key="12">
    <source>
        <dbReference type="PIRSR" id="PIRSR639901-2"/>
    </source>
</evidence>
<keyword evidence="8" id="KW-0735">Signal-anchor</keyword>
<keyword evidence="6" id="KW-0997">Cell inner membrane</keyword>
<dbReference type="InterPro" id="IPR038107">
    <property type="entry name" value="Glycos_transf_N_sf"/>
</dbReference>
<dbReference type="GO" id="GO:0043842">
    <property type="term" value="F:Kdo transferase activity"/>
    <property type="evidence" value="ECO:0007669"/>
    <property type="project" value="UniProtKB-EC"/>
</dbReference>
<accession>A0A4R7NQL8</accession>
<comment type="pathway">
    <text evidence="2 13">Bacterial outer membrane biogenesis; LPS core biosynthesis.</text>
</comment>
<dbReference type="InterPro" id="IPR007507">
    <property type="entry name" value="Glycos_transf_N"/>
</dbReference>
<dbReference type="NCBIfam" id="NF004388">
    <property type="entry name" value="PRK05749.1-4"/>
    <property type="match status" value="1"/>
</dbReference>
<dbReference type="GO" id="GO:0009245">
    <property type="term" value="P:lipid A biosynthetic process"/>
    <property type="evidence" value="ECO:0007669"/>
    <property type="project" value="TreeGrafter"/>
</dbReference>
<evidence type="ECO:0000256" key="9">
    <source>
        <dbReference type="ARBA" id="ARBA00031445"/>
    </source>
</evidence>
<evidence type="ECO:0000259" key="15">
    <source>
        <dbReference type="Pfam" id="PF04413"/>
    </source>
</evidence>
<feature type="site" description="Transition state stabilizer" evidence="12">
    <location>
        <position position="218"/>
    </location>
</feature>
<evidence type="ECO:0000256" key="1">
    <source>
        <dbReference type="ARBA" id="ARBA00004388"/>
    </source>
</evidence>
<dbReference type="EMBL" id="SOBT01000013">
    <property type="protein sequence ID" value="TDU23254.1"/>
    <property type="molecule type" value="Genomic_DNA"/>
</dbReference>
<dbReference type="Gene3D" id="3.40.50.2000">
    <property type="entry name" value="Glycogen Phosphorylase B"/>
    <property type="match status" value="1"/>
</dbReference>
<comment type="similarity">
    <text evidence="3">Belongs to the glycosyltransferase group 1 family. Glycosyltransferase 30 subfamily.</text>
</comment>